<feature type="signal peptide" evidence="1">
    <location>
        <begin position="1"/>
        <end position="22"/>
    </location>
</feature>
<organism evidence="3 4">
    <name type="scientific">Triangularia setosa</name>
    <dbReference type="NCBI Taxonomy" id="2587417"/>
    <lineage>
        <taxon>Eukaryota</taxon>
        <taxon>Fungi</taxon>
        <taxon>Dikarya</taxon>
        <taxon>Ascomycota</taxon>
        <taxon>Pezizomycotina</taxon>
        <taxon>Sordariomycetes</taxon>
        <taxon>Sordariomycetidae</taxon>
        <taxon>Sordariales</taxon>
        <taxon>Podosporaceae</taxon>
        <taxon>Triangularia</taxon>
    </lineage>
</organism>
<dbReference type="InterPro" id="IPR029058">
    <property type="entry name" value="AB_hydrolase_fold"/>
</dbReference>
<evidence type="ECO:0000256" key="1">
    <source>
        <dbReference type="SAM" id="SignalP"/>
    </source>
</evidence>
<name>A0AAN6W4P8_9PEZI</name>
<dbReference type="InterPro" id="IPR000073">
    <property type="entry name" value="AB_hydrolase_1"/>
</dbReference>
<dbReference type="PANTHER" id="PTHR37017">
    <property type="entry name" value="AB HYDROLASE-1 DOMAIN-CONTAINING PROTEIN-RELATED"/>
    <property type="match status" value="1"/>
</dbReference>
<evidence type="ECO:0000313" key="4">
    <source>
        <dbReference type="Proteomes" id="UP001302321"/>
    </source>
</evidence>
<keyword evidence="1" id="KW-0732">Signal</keyword>
<proteinExistence type="predicted"/>
<reference evidence="3" key="2">
    <citation type="submission" date="2023-05" db="EMBL/GenBank/DDBJ databases">
        <authorList>
            <consortium name="Lawrence Berkeley National Laboratory"/>
            <person name="Steindorff A."/>
            <person name="Hensen N."/>
            <person name="Bonometti L."/>
            <person name="Westerberg I."/>
            <person name="Brannstrom I.O."/>
            <person name="Guillou S."/>
            <person name="Cros-Aarteil S."/>
            <person name="Calhoun S."/>
            <person name="Haridas S."/>
            <person name="Kuo A."/>
            <person name="Mondo S."/>
            <person name="Pangilinan J."/>
            <person name="Riley R."/>
            <person name="Labutti K."/>
            <person name="Andreopoulos B."/>
            <person name="Lipzen A."/>
            <person name="Chen C."/>
            <person name="Yanf M."/>
            <person name="Daum C."/>
            <person name="Ng V."/>
            <person name="Clum A."/>
            <person name="Ohm R."/>
            <person name="Martin F."/>
            <person name="Silar P."/>
            <person name="Natvig D."/>
            <person name="Lalanne C."/>
            <person name="Gautier V."/>
            <person name="Ament-Velasquez S.L."/>
            <person name="Kruys A."/>
            <person name="Hutchinson M.I."/>
            <person name="Powell A.J."/>
            <person name="Barry K."/>
            <person name="Miller A.N."/>
            <person name="Grigoriev I.V."/>
            <person name="Debuchy R."/>
            <person name="Gladieux P."/>
            <person name="Thoren M.H."/>
            <person name="Johannesson H."/>
        </authorList>
    </citation>
    <scope>NUCLEOTIDE SEQUENCE</scope>
    <source>
        <strain evidence="3">CBS 892.96</strain>
    </source>
</reference>
<dbReference type="PANTHER" id="PTHR37017:SF11">
    <property type="entry name" value="ESTERASE_LIPASE_THIOESTERASE DOMAIN-CONTAINING PROTEIN"/>
    <property type="match status" value="1"/>
</dbReference>
<sequence>MTLDVRLALSVLTGTRFVSVAATPGEYFPVQPPSYSRFILPRSSGSFNMDKPVFVLLHGAWHSPSCWGRVIAELERAGYKAVAPALPSSGSTPPTPDWSEDVKIIRQTVSELVKENDVVVVTHSFSGMTGGTALEGLNKDACISKGLKGGAVRLIYITAFLVPEGFQHSPEGTRDNMLPEMVTSLDDGTVTVKPEDVKGMFYQDLDDDTVAELAKELRPHSLGAFWSTTTYAAWRHIPTTYVLTTGDRPTTVVAAQYLVDSAKASGPHKIDNVIKVETGHSPFISRPEWTAQTLIEEAKRPLQLG</sequence>
<protein>
    <submittedName>
        <fullName evidence="3">Esterase</fullName>
    </submittedName>
</protein>
<feature type="chain" id="PRO_5043016024" evidence="1">
    <location>
        <begin position="23"/>
        <end position="305"/>
    </location>
</feature>
<dbReference type="SUPFAM" id="SSF53474">
    <property type="entry name" value="alpha/beta-Hydrolases"/>
    <property type="match status" value="1"/>
</dbReference>
<comment type="caution">
    <text evidence="3">The sequence shown here is derived from an EMBL/GenBank/DDBJ whole genome shotgun (WGS) entry which is preliminary data.</text>
</comment>
<dbReference type="Gene3D" id="3.40.50.1820">
    <property type="entry name" value="alpha/beta hydrolase"/>
    <property type="match status" value="1"/>
</dbReference>
<accession>A0AAN6W4P8</accession>
<gene>
    <name evidence="3" type="ORF">QBC36DRAFT_335408</name>
</gene>
<evidence type="ECO:0000313" key="3">
    <source>
        <dbReference type="EMBL" id="KAK4173612.1"/>
    </source>
</evidence>
<evidence type="ECO:0000259" key="2">
    <source>
        <dbReference type="Pfam" id="PF12697"/>
    </source>
</evidence>
<dbReference type="AlphaFoldDB" id="A0AAN6W4P8"/>
<dbReference type="Pfam" id="PF12697">
    <property type="entry name" value="Abhydrolase_6"/>
    <property type="match status" value="1"/>
</dbReference>
<reference evidence="3" key="1">
    <citation type="journal article" date="2023" name="Mol. Phylogenet. Evol.">
        <title>Genome-scale phylogeny and comparative genomics of the fungal order Sordariales.</title>
        <authorList>
            <person name="Hensen N."/>
            <person name="Bonometti L."/>
            <person name="Westerberg I."/>
            <person name="Brannstrom I.O."/>
            <person name="Guillou S."/>
            <person name="Cros-Aarteil S."/>
            <person name="Calhoun S."/>
            <person name="Haridas S."/>
            <person name="Kuo A."/>
            <person name="Mondo S."/>
            <person name="Pangilinan J."/>
            <person name="Riley R."/>
            <person name="LaButti K."/>
            <person name="Andreopoulos B."/>
            <person name="Lipzen A."/>
            <person name="Chen C."/>
            <person name="Yan M."/>
            <person name="Daum C."/>
            <person name="Ng V."/>
            <person name="Clum A."/>
            <person name="Steindorff A."/>
            <person name="Ohm R.A."/>
            <person name="Martin F."/>
            <person name="Silar P."/>
            <person name="Natvig D.O."/>
            <person name="Lalanne C."/>
            <person name="Gautier V."/>
            <person name="Ament-Velasquez S.L."/>
            <person name="Kruys A."/>
            <person name="Hutchinson M.I."/>
            <person name="Powell A.J."/>
            <person name="Barry K."/>
            <person name="Miller A.N."/>
            <person name="Grigoriev I.V."/>
            <person name="Debuchy R."/>
            <person name="Gladieux P."/>
            <person name="Hiltunen Thoren M."/>
            <person name="Johannesson H."/>
        </authorList>
    </citation>
    <scope>NUCLEOTIDE SEQUENCE</scope>
    <source>
        <strain evidence="3">CBS 892.96</strain>
    </source>
</reference>
<keyword evidence="4" id="KW-1185">Reference proteome</keyword>
<dbReference type="InterPro" id="IPR052897">
    <property type="entry name" value="Sec-Metab_Biosynth_Hydrolase"/>
</dbReference>
<feature type="domain" description="AB hydrolase-1" evidence="2">
    <location>
        <begin position="54"/>
        <end position="292"/>
    </location>
</feature>
<dbReference type="Proteomes" id="UP001302321">
    <property type="component" value="Unassembled WGS sequence"/>
</dbReference>
<dbReference type="EMBL" id="MU866331">
    <property type="protein sequence ID" value="KAK4173612.1"/>
    <property type="molecule type" value="Genomic_DNA"/>
</dbReference>